<feature type="transmembrane region" description="Helical" evidence="5">
    <location>
        <begin position="25"/>
        <end position="45"/>
    </location>
</feature>
<feature type="transmembrane region" description="Helical" evidence="5">
    <location>
        <begin position="115"/>
        <end position="136"/>
    </location>
</feature>
<dbReference type="PROSITE" id="PS00216">
    <property type="entry name" value="SUGAR_TRANSPORT_1"/>
    <property type="match status" value="1"/>
</dbReference>
<dbReference type="PANTHER" id="PTHR24064">
    <property type="entry name" value="SOLUTE CARRIER FAMILY 22 MEMBER"/>
    <property type="match status" value="1"/>
</dbReference>
<feature type="non-terminal residue" evidence="7">
    <location>
        <position position="1"/>
    </location>
</feature>
<dbReference type="PROSITE" id="PS50850">
    <property type="entry name" value="MFS"/>
    <property type="match status" value="1"/>
</dbReference>
<evidence type="ECO:0000313" key="7">
    <source>
        <dbReference type="EMBL" id="CAG7819617.1"/>
    </source>
</evidence>
<feature type="transmembrane region" description="Helical" evidence="5">
    <location>
        <begin position="57"/>
        <end position="75"/>
    </location>
</feature>
<protein>
    <recommendedName>
        <fullName evidence="6">Major facilitator superfamily (MFS) profile domain-containing protein</fullName>
    </recommendedName>
</protein>
<evidence type="ECO:0000256" key="1">
    <source>
        <dbReference type="ARBA" id="ARBA00004141"/>
    </source>
</evidence>
<dbReference type="GO" id="GO:0016020">
    <property type="term" value="C:membrane"/>
    <property type="evidence" value="ECO:0007669"/>
    <property type="project" value="UniProtKB-SubCell"/>
</dbReference>
<dbReference type="Proteomes" id="UP000708208">
    <property type="component" value="Unassembled WGS sequence"/>
</dbReference>
<accession>A0A8J2KTY4</accession>
<feature type="non-terminal residue" evidence="7">
    <location>
        <position position="196"/>
    </location>
</feature>
<sequence length="196" mass="21680">CSCNGTLDSEGTSIVSEWNLVCESAWVSDFITSLQMLGMVFGCIATGKFSDWYGRRNSFLATVLIMGMGSAVSAVATDPYLYGFCRFLCGAGLSGYLGLTSVYTMEFQTPRWRPLCGAVGPWGEGIMILAALAYFIPSWRLLTMATSLPFILIIGIYPLLPESPRWLLRNQKIKEAHKVINRMAKMNGKEPLSMEF</sequence>
<evidence type="ECO:0000313" key="8">
    <source>
        <dbReference type="Proteomes" id="UP000708208"/>
    </source>
</evidence>
<dbReference type="AlphaFoldDB" id="A0A8J2KTY4"/>
<keyword evidence="4 5" id="KW-0472">Membrane</keyword>
<feature type="transmembrane region" description="Helical" evidence="5">
    <location>
        <begin position="81"/>
        <end position="103"/>
    </location>
</feature>
<dbReference type="InterPro" id="IPR005829">
    <property type="entry name" value="Sugar_transporter_CS"/>
</dbReference>
<dbReference type="GO" id="GO:0022857">
    <property type="term" value="F:transmembrane transporter activity"/>
    <property type="evidence" value="ECO:0007669"/>
    <property type="project" value="InterPro"/>
</dbReference>
<keyword evidence="2 5" id="KW-0812">Transmembrane</keyword>
<dbReference type="OrthoDB" id="5296287at2759"/>
<proteinExistence type="predicted"/>
<keyword evidence="3 5" id="KW-1133">Transmembrane helix</keyword>
<gene>
    <name evidence="7" type="ORF">AFUS01_LOCUS30052</name>
</gene>
<organism evidence="7 8">
    <name type="scientific">Allacma fusca</name>
    <dbReference type="NCBI Taxonomy" id="39272"/>
    <lineage>
        <taxon>Eukaryota</taxon>
        <taxon>Metazoa</taxon>
        <taxon>Ecdysozoa</taxon>
        <taxon>Arthropoda</taxon>
        <taxon>Hexapoda</taxon>
        <taxon>Collembola</taxon>
        <taxon>Symphypleona</taxon>
        <taxon>Sminthuridae</taxon>
        <taxon>Allacma</taxon>
    </lineage>
</organism>
<evidence type="ECO:0000256" key="2">
    <source>
        <dbReference type="ARBA" id="ARBA00022692"/>
    </source>
</evidence>
<dbReference type="InterPro" id="IPR020846">
    <property type="entry name" value="MFS_dom"/>
</dbReference>
<feature type="transmembrane region" description="Helical" evidence="5">
    <location>
        <begin position="142"/>
        <end position="160"/>
    </location>
</feature>
<evidence type="ECO:0000256" key="5">
    <source>
        <dbReference type="SAM" id="Phobius"/>
    </source>
</evidence>
<dbReference type="InterPro" id="IPR005828">
    <property type="entry name" value="MFS_sugar_transport-like"/>
</dbReference>
<comment type="subcellular location">
    <subcellularLocation>
        <location evidence="1">Membrane</location>
        <topology evidence="1">Multi-pass membrane protein</topology>
    </subcellularLocation>
</comment>
<evidence type="ECO:0000256" key="3">
    <source>
        <dbReference type="ARBA" id="ARBA00022989"/>
    </source>
</evidence>
<comment type="caution">
    <text evidence="7">The sequence shown here is derived from an EMBL/GenBank/DDBJ whole genome shotgun (WGS) entry which is preliminary data.</text>
</comment>
<keyword evidence="8" id="KW-1185">Reference proteome</keyword>
<dbReference type="Pfam" id="PF00083">
    <property type="entry name" value="Sugar_tr"/>
    <property type="match status" value="1"/>
</dbReference>
<evidence type="ECO:0000256" key="4">
    <source>
        <dbReference type="ARBA" id="ARBA00023136"/>
    </source>
</evidence>
<evidence type="ECO:0000259" key="6">
    <source>
        <dbReference type="PROSITE" id="PS50850"/>
    </source>
</evidence>
<reference evidence="7" key="1">
    <citation type="submission" date="2021-06" db="EMBL/GenBank/DDBJ databases">
        <authorList>
            <person name="Hodson N. C."/>
            <person name="Mongue J. A."/>
            <person name="Jaron S. K."/>
        </authorList>
    </citation>
    <scope>NUCLEOTIDE SEQUENCE</scope>
</reference>
<feature type="domain" description="Major facilitator superfamily (MFS) profile" evidence="6">
    <location>
        <begin position="1"/>
        <end position="196"/>
    </location>
</feature>
<dbReference type="EMBL" id="CAJVCH010454667">
    <property type="protein sequence ID" value="CAG7819617.1"/>
    <property type="molecule type" value="Genomic_DNA"/>
</dbReference>
<name>A0A8J2KTY4_9HEXA</name>